<sequence length="238" mass="26857">MSREEDILNTVQSELGLSSELHVGGSSNFKLPEGWIMEEKPRPSKPNHVDKYYYEPHTRRKFRSLASVQKYLAQEAGDHDINDITETTISKDGNTNTNYTEPGEGKQLEEKPSTAIPKFAVEPEVKIVRGIRSSRNRSHKPSSSLSQEEIIIPKPCKHSNQYPAKKHVKLDNQKKPNSEKSNRAPVHNLTGPPPEKVSWVLSGADGFWNPFVDGLAVPEAERLRWSEAFVQTIYDKGN</sequence>
<evidence type="ECO:0000256" key="5">
    <source>
        <dbReference type="ARBA" id="ARBA00023242"/>
    </source>
</evidence>
<evidence type="ECO:0000256" key="6">
    <source>
        <dbReference type="SAM" id="MobiDB-lite"/>
    </source>
</evidence>
<dbReference type="AlphaFoldDB" id="A0A4D6M536"/>
<dbReference type="Gramene" id="Vigun04g196700.1.v1.2">
    <property type="protein sequence ID" value="Vigun04g196700.1.v1.2"/>
    <property type="gene ID" value="Vigun04g196700.v1.2"/>
</dbReference>
<dbReference type="PANTHER" id="PTHR12396">
    <property type="entry name" value="METHYL-CPG BINDING PROTEIN, MBD"/>
    <property type="match status" value="1"/>
</dbReference>
<keyword evidence="3" id="KW-0238">DNA-binding</keyword>
<proteinExistence type="predicted"/>
<evidence type="ECO:0000313" key="8">
    <source>
        <dbReference type="EMBL" id="QCD95276.1"/>
    </source>
</evidence>
<dbReference type="Proteomes" id="UP000501690">
    <property type="component" value="Linkage Group LG5"/>
</dbReference>
<evidence type="ECO:0000256" key="4">
    <source>
        <dbReference type="ARBA" id="ARBA00023163"/>
    </source>
</evidence>
<feature type="compositionally biased region" description="Basic and acidic residues" evidence="6">
    <location>
        <begin position="169"/>
        <end position="182"/>
    </location>
</feature>
<evidence type="ECO:0000256" key="1">
    <source>
        <dbReference type="ARBA" id="ARBA00004123"/>
    </source>
</evidence>
<dbReference type="SUPFAM" id="SSF54171">
    <property type="entry name" value="DNA-binding domain"/>
    <property type="match status" value="1"/>
</dbReference>
<evidence type="ECO:0000259" key="7">
    <source>
        <dbReference type="PROSITE" id="PS50982"/>
    </source>
</evidence>
<dbReference type="GO" id="GO:0003677">
    <property type="term" value="F:DNA binding"/>
    <property type="evidence" value="ECO:0007669"/>
    <property type="project" value="UniProtKB-KW"/>
</dbReference>
<protein>
    <recommendedName>
        <fullName evidence="7">MBD domain-containing protein</fullName>
    </recommendedName>
</protein>
<keyword evidence="9" id="KW-1185">Reference proteome</keyword>
<accession>A0A4D6M536</accession>
<dbReference type="InterPro" id="IPR001739">
    <property type="entry name" value="Methyl_CpG_DNA-bd"/>
</dbReference>
<dbReference type="PANTHER" id="PTHR12396:SF38">
    <property type="entry name" value="METHYL-CPG-BINDING DOMAIN-CONTAINING PROTEIN 7"/>
    <property type="match status" value="1"/>
</dbReference>
<feature type="region of interest" description="Disordered" evidence="6">
    <location>
        <begin position="130"/>
        <end position="193"/>
    </location>
</feature>
<dbReference type="OrthoDB" id="10072024at2759"/>
<feature type="domain" description="MBD" evidence="7">
    <location>
        <begin position="21"/>
        <end position="92"/>
    </location>
</feature>
<comment type="subcellular location">
    <subcellularLocation>
        <location evidence="1">Nucleus</location>
    </subcellularLocation>
</comment>
<reference evidence="8 9" key="1">
    <citation type="submission" date="2019-04" db="EMBL/GenBank/DDBJ databases">
        <title>An improved genome assembly and genetic linkage map for asparagus bean, Vigna unguiculata ssp. sesquipedialis.</title>
        <authorList>
            <person name="Xia Q."/>
            <person name="Zhang R."/>
            <person name="Dong Y."/>
        </authorList>
    </citation>
    <scope>NUCLEOTIDE SEQUENCE [LARGE SCALE GENOMIC DNA]</scope>
    <source>
        <tissue evidence="8">Leaf</tissue>
    </source>
</reference>
<keyword evidence="5" id="KW-0539">Nucleus</keyword>
<feature type="compositionally biased region" description="Polar residues" evidence="6">
    <location>
        <begin position="86"/>
        <end position="100"/>
    </location>
</feature>
<keyword evidence="4" id="KW-0804">Transcription</keyword>
<evidence type="ECO:0000256" key="3">
    <source>
        <dbReference type="ARBA" id="ARBA00023125"/>
    </source>
</evidence>
<feature type="region of interest" description="Disordered" evidence="6">
    <location>
        <begin position="86"/>
        <end position="113"/>
    </location>
</feature>
<dbReference type="PROSITE" id="PS50982">
    <property type="entry name" value="MBD"/>
    <property type="match status" value="1"/>
</dbReference>
<evidence type="ECO:0000313" key="9">
    <source>
        <dbReference type="Proteomes" id="UP000501690"/>
    </source>
</evidence>
<evidence type="ECO:0000256" key="2">
    <source>
        <dbReference type="ARBA" id="ARBA00023015"/>
    </source>
</evidence>
<dbReference type="GO" id="GO:0005634">
    <property type="term" value="C:nucleus"/>
    <property type="evidence" value="ECO:0007669"/>
    <property type="project" value="UniProtKB-SubCell"/>
</dbReference>
<gene>
    <name evidence="8" type="ORF">DEO72_LG5g3369</name>
</gene>
<dbReference type="EMBL" id="CP039349">
    <property type="protein sequence ID" value="QCD95276.1"/>
    <property type="molecule type" value="Genomic_DNA"/>
</dbReference>
<organism evidence="8 9">
    <name type="scientific">Vigna unguiculata</name>
    <name type="common">Cowpea</name>
    <dbReference type="NCBI Taxonomy" id="3917"/>
    <lineage>
        <taxon>Eukaryota</taxon>
        <taxon>Viridiplantae</taxon>
        <taxon>Streptophyta</taxon>
        <taxon>Embryophyta</taxon>
        <taxon>Tracheophyta</taxon>
        <taxon>Spermatophyta</taxon>
        <taxon>Magnoliopsida</taxon>
        <taxon>eudicotyledons</taxon>
        <taxon>Gunneridae</taxon>
        <taxon>Pentapetalae</taxon>
        <taxon>rosids</taxon>
        <taxon>fabids</taxon>
        <taxon>Fabales</taxon>
        <taxon>Fabaceae</taxon>
        <taxon>Papilionoideae</taxon>
        <taxon>50 kb inversion clade</taxon>
        <taxon>NPAAA clade</taxon>
        <taxon>indigoferoid/millettioid clade</taxon>
        <taxon>Phaseoleae</taxon>
        <taxon>Vigna</taxon>
    </lineage>
</organism>
<dbReference type="InterPro" id="IPR016177">
    <property type="entry name" value="DNA-bd_dom_sf"/>
</dbReference>
<name>A0A4D6M536_VIGUN</name>
<feature type="compositionally biased region" description="Basic and acidic residues" evidence="6">
    <location>
        <begin position="103"/>
        <end position="112"/>
    </location>
</feature>
<dbReference type="Pfam" id="PF01429">
    <property type="entry name" value="MBD"/>
    <property type="match status" value="1"/>
</dbReference>
<keyword evidence="2" id="KW-0805">Transcription regulation</keyword>
<dbReference type="Gene3D" id="3.30.890.10">
    <property type="entry name" value="Methyl-cpg-binding Protein 2, Chain A"/>
    <property type="match status" value="1"/>
</dbReference>